<proteinExistence type="predicted"/>
<organism evidence="1 2">
    <name type="scientific">Ambrosia artemisiifolia</name>
    <name type="common">Common ragweed</name>
    <dbReference type="NCBI Taxonomy" id="4212"/>
    <lineage>
        <taxon>Eukaryota</taxon>
        <taxon>Viridiplantae</taxon>
        <taxon>Streptophyta</taxon>
        <taxon>Embryophyta</taxon>
        <taxon>Tracheophyta</taxon>
        <taxon>Spermatophyta</taxon>
        <taxon>Magnoliopsida</taxon>
        <taxon>eudicotyledons</taxon>
        <taxon>Gunneridae</taxon>
        <taxon>Pentapetalae</taxon>
        <taxon>asterids</taxon>
        <taxon>campanulids</taxon>
        <taxon>Asterales</taxon>
        <taxon>Asteraceae</taxon>
        <taxon>Asteroideae</taxon>
        <taxon>Heliantheae alliance</taxon>
        <taxon>Heliantheae</taxon>
        <taxon>Ambrosia</taxon>
    </lineage>
</organism>
<keyword evidence="2" id="KW-1185">Reference proteome</keyword>
<accession>A0AAD5BM33</accession>
<evidence type="ECO:0000313" key="2">
    <source>
        <dbReference type="Proteomes" id="UP001206925"/>
    </source>
</evidence>
<sequence length="294" mass="33569">MVTSRDVNDIVSKLSSDKAKPREEGIKLLNTWLEGEKLIEFCRYIGRNTSLLKPHEIPHAETWPFLVMLLTKAISMEVSASKKRPPKLAFAKTLRIVVQRAEDGKSQHLLSVAKLLFNHIWEILKDVPSFQSEYGTILRHLLAVKDLQFHLRKRVYSNLVLLYMGKVQSSLSEHSYGQANPKEEVFRCILTLHSLLDSPPGDFSDDLREGITKGFIEIFSILRDEGKVLRKLVECINIFLIRDGPNMGSQSLEIHDAVHQILFDVWVTTHDRGLKDAFVLYARLQLKLARGATD</sequence>
<feature type="non-terminal residue" evidence="1">
    <location>
        <position position="1"/>
    </location>
</feature>
<dbReference type="EMBL" id="JAMZMK010011889">
    <property type="protein sequence ID" value="KAI7725639.1"/>
    <property type="molecule type" value="Genomic_DNA"/>
</dbReference>
<dbReference type="PANTHER" id="PTHR37079:SF4">
    <property type="entry name" value="SERINE_THREONINE-PROTEIN KINASE ATM"/>
    <property type="match status" value="1"/>
</dbReference>
<gene>
    <name evidence="1" type="ORF">M8C21_013856</name>
</gene>
<dbReference type="GO" id="GO:0004674">
    <property type="term" value="F:protein serine/threonine kinase activity"/>
    <property type="evidence" value="ECO:0007669"/>
    <property type="project" value="InterPro"/>
</dbReference>
<name>A0AAD5BM33_AMBAR</name>
<dbReference type="PANTHER" id="PTHR37079">
    <property type="entry name" value="SERINE/THREONINE-PROTEIN KINASE ATM"/>
    <property type="match status" value="1"/>
</dbReference>
<protein>
    <submittedName>
        <fullName evidence="1">Uncharacterized protein</fullName>
    </submittedName>
</protein>
<dbReference type="InterPro" id="IPR038980">
    <property type="entry name" value="ATM_plant"/>
</dbReference>
<reference evidence="1" key="1">
    <citation type="submission" date="2022-06" db="EMBL/GenBank/DDBJ databases">
        <title>Uncovering the hologenomic basis of an extraordinary plant invasion.</title>
        <authorList>
            <person name="Bieker V.C."/>
            <person name="Martin M.D."/>
            <person name="Gilbert T."/>
            <person name="Hodgins K."/>
            <person name="Battlay P."/>
            <person name="Petersen B."/>
            <person name="Wilson J."/>
        </authorList>
    </citation>
    <scope>NUCLEOTIDE SEQUENCE</scope>
    <source>
        <strain evidence="1">AA19_3_7</strain>
        <tissue evidence="1">Leaf</tissue>
    </source>
</reference>
<comment type="caution">
    <text evidence="1">The sequence shown here is derived from an EMBL/GenBank/DDBJ whole genome shotgun (WGS) entry which is preliminary data.</text>
</comment>
<dbReference type="Proteomes" id="UP001206925">
    <property type="component" value="Unassembled WGS sequence"/>
</dbReference>
<dbReference type="GO" id="GO:0006974">
    <property type="term" value="P:DNA damage response"/>
    <property type="evidence" value="ECO:0007669"/>
    <property type="project" value="InterPro"/>
</dbReference>
<dbReference type="AlphaFoldDB" id="A0AAD5BM33"/>
<evidence type="ECO:0000313" key="1">
    <source>
        <dbReference type="EMBL" id="KAI7725639.1"/>
    </source>
</evidence>